<evidence type="ECO:0000256" key="3">
    <source>
        <dbReference type="ARBA" id="ARBA00022679"/>
    </source>
</evidence>
<dbReference type="InterPro" id="IPR011009">
    <property type="entry name" value="Kinase-like_dom_sf"/>
</dbReference>
<keyword evidence="9" id="KW-1133">Transmembrane helix</keyword>
<evidence type="ECO:0000259" key="10">
    <source>
        <dbReference type="PROSITE" id="PS50011"/>
    </source>
</evidence>
<comment type="caution">
    <text evidence="11">The sequence shown here is derived from an EMBL/GenBank/DDBJ whole genome shotgun (WGS) entry which is preliminary data.</text>
</comment>
<dbReference type="Proteomes" id="UP000460435">
    <property type="component" value="Unassembled WGS sequence"/>
</dbReference>
<dbReference type="SMART" id="SM00220">
    <property type="entry name" value="S_TKc"/>
    <property type="match status" value="1"/>
</dbReference>
<dbReference type="InterPro" id="IPR000719">
    <property type="entry name" value="Prot_kinase_dom"/>
</dbReference>
<feature type="compositionally biased region" description="Acidic residues" evidence="8">
    <location>
        <begin position="492"/>
        <end position="561"/>
    </location>
</feature>
<dbReference type="FunFam" id="1.10.510.10:FF:000021">
    <property type="entry name" value="Serine/threonine protein kinase"/>
    <property type="match status" value="1"/>
</dbReference>
<keyword evidence="9" id="KW-0472">Membrane</keyword>
<dbReference type="EC" id="2.7.11.1" evidence="1"/>
<protein>
    <recommendedName>
        <fullName evidence="1">non-specific serine/threonine protein kinase</fullName>
        <ecNumber evidence="1">2.7.11.1</ecNumber>
    </recommendedName>
</protein>
<feature type="compositionally biased region" description="Low complexity" evidence="8">
    <location>
        <begin position="448"/>
        <end position="457"/>
    </location>
</feature>
<feature type="transmembrane region" description="Helical" evidence="9">
    <location>
        <begin position="400"/>
        <end position="420"/>
    </location>
</feature>
<dbReference type="PROSITE" id="PS50011">
    <property type="entry name" value="PROTEIN_KINASE_DOM"/>
    <property type="match status" value="1"/>
</dbReference>
<dbReference type="PANTHER" id="PTHR43289:SF34">
    <property type="entry name" value="SERINE_THREONINE-PROTEIN KINASE YBDM-RELATED"/>
    <property type="match status" value="1"/>
</dbReference>
<gene>
    <name evidence="11" type="ORF">F7O44_10540</name>
</gene>
<dbReference type="InterPro" id="IPR017441">
    <property type="entry name" value="Protein_kinase_ATP_BS"/>
</dbReference>
<sequence>MAVLADRYELGEPLGAGGMARVVTAYDHVLHRDVAVKLIHDAYAGDPTSRERMLREARAAAGLQHPNTVSVFDAGEADGRPFIVMERVIGRSLAHRLHDEGALSVADTISIADAVLSALGAAHSRGLVHRDVKPSNILLPDSGGVKLADFGIAKALAETSAGLTSTGQLLGTPRYLSPEQVAGRPASPASDLYALGVVLYECLTGEPPFKAETPLAEALAHQREPVPAIAQSAPHAPAALARTLERALAKEPSDRFTDADAMRRALHDPAATLPPPPAASTSAATALLAPRAATTEGPTQVMGANPPAPPETAAMAANPPAPPGTKATTAMATTEPTAATEAMAEHTAATHVLTSSTAVVPPAAGAQTRLLGEGDSGADDTAEEPAHAESPDGNRSKRRWLVIAAVAAVAVLLVVVLVIANRGGDPEGPTDPPPADNGGDPAEEDPQDNPGNNQDDGGQPGGGRDEPRDSDNQQPGDDTDEPRDSDNQQPGDDTEEPRDPDEDDPPDDPDEEEPGEEEDDATGDQDDGEAEEDEGDPEPEDPEPPEDESNDPDDAESDGSADDPAAGAPAS</sequence>
<dbReference type="PROSITE" id="PS00107">
    <property type="entry name" value="PROTEIN_KINASE_ATP"/>
    <property type="match status" value="1"/>
</dbReference>
<dbReference type="Gene3D" id="3.30.200.20">
    <property type="entry name" value="Phosphorylase Kinase, domain 1"/>
    <property type="match status" value="1"/>
</dbReference>
<dbReference type="RefSeq" id="WP_162450215.1">
    <property type="nucleotide sequence ID" value="NZ_WLZY01000003.1"/>
</dbReference>
<keyword evidence="6 7" id="KW-0067">ATP-binding</keyword>
<feature type="compositionally biased region" description="Basic and acidic residues" evidence="8">
    <location>
        <begin position="384"/>
        <end position="394"/>
    </location>
</feature>
<dbReference type="PROSITE" id="PS00108">
    <property type="entry name" value="PROTEIN_KINASE_ST"/>
    <property type="match status" value="1"/>
</dbReference>
<dbReference type="AlphaFoldDB" id="A0A7K3M2I5"/>
<feature type="compositionally biased region" description="Low complexity" evidence="8">
    <location>
        <begin position="311"/>
        <end position="331"/>
    </location>
</feature>
<dbReference type="CDD" id="cd14014">
    <property type="entry name" value="STKc_PknB_like"/>
    <property type="match status" value="1"/>
</dbReference>
<dbReference type="InterPro" id="IPR008271">
    <property type="entry name" value="Ser/Thr_kinase_AS"/>
</dbReference>
<feature type="compositionally biased region" description="Low complexity" evidence="8">
    <location>
        <begin position="562"/>
        <end position="571"/>
    </location>
</feature>
<accession>A0A7K3M2I5</accession>
<dbReference type="PANTHER" id="PTHR43289">
    <property type="entry name" value="MITOGEN-ACTIVATED PROTEIN KINASE KINASE KINASE 20-RELATED"/>
    <property type="match status" value="1"/>
</dbReference>
<evidence type="ECO:0000313" key="12">
    <source>
        <dbReference type="Proteomes" id="UP000460435"/>
    </source>
</evidence>
<organism evidence="11 12">
    <name type="scientific">Phytoactinopolyspora mesophila</name>
    <dbReference type="NCBI Taxonomy" id="2650750"/>
    <lineage>
        <taxon>Bacteria</taxon>
        <taxon>Bacillati</taxon>
        <taxon>Actinomycetota</taxon>
        <taxon>Actinomycetes</taxon>
        <taxon>Jiangellales</taxon>
        <taxon>Jiangellaceae</taxon>
        <taxon>Phytoactinopolyspora</taxon>
    </lineage>
</organism>
<feature type="region of interest" description="Disordered" evidence="8">
    <location>
        <begin position="295"/>
        <end position="331"/>
    </location>
</feature>
<evidence type="ECO:0000256" key="7">
    <source>
        <dbReference type="PROSITE-ProRule" id="PRU10141"/>
    </source>
</evidence>
<evidence type="ECO:0000256" key="8">
    <source>
        <dbReference type="SAM" id="MobiDB-lite"/>
    </source>
</evidence>
<evidence type="ECO:0000313" key="11">
    <source>
        <dbReference type="EMBL" id="NDL57511.1"/>
    </source>
</evidence>
<dbReference type="Pfam" id="PF00069">
    <property type="entry name" value="Pkinase"/>
    <property type="match status" value="1"/>
</dbReference>
<feature type="region of interest" description="Disordered" evidence="8">
    <location>
        <begin position="422"/>
        <end position="571"/>
    </location>
</feature>
<evidence type="ECO:0000256" key="5">
    <source>
        <dbReference type="ARBA" id="ARBA00022777"/>
    </source>
</evidence>
<evidence type="ECO:0000256" key="6">
    <source>
        <dbReference type="ARBA" id="ARBA00022840"/>
    </source>
</evidence>
<feature type="region of interest" description="Disordered" evidence="8">
    <location>
        <begin position="369"/>
        <end position="394"/>
    </location>
</feature>
<dbReference type="SUPFAM" id="SSF56112">
    <property type="entry name" value="Protein kinase-like (PK-like)"/>
    <property type="match status" value="1"/>
</dbReference>
<name>A0A7K3M2I5_9ACTN</name>
<dbReference type="GO" id="GO:0004674">
    <property type="term" value="F:protein serine/threonine kinase activity"/>
    <property type="evidence" value="ECO:0007669"/>
    <property type="project" value="UniProtKB-KW"/>
</dbReference>
<dbReference type="EMBL" id="WLZY01000003">
    <property type="protein sequence ID" value="NDL57511.1"/>
    <property type="molecule type" value="Genomic_DNA"/>
</dbReference>
<evidence type="ECO:0000256" key="4">
    <source>
        <dbReference type="ARBA" id="ARBA00022741"/>
    </source>
</evidence>
<keyword evidence="12" id="KW-1185">Reference proteome</keyword>
<keyword evidence="2" id="KW-0723">Serine/threonine-protein kinase</keyword>
<evidence type="ECO:0000256" key="9">
    <source>
        <dbReference type="SAM" id="Phobius"/>
    </source>
</evidence>
<proteinExistence type="predicted"/>
<keyword evidence="9" id="KW-0812">Transmembrane</keyword>
<dbReference type="Gene3D" id="1.10.510.10">
    <property type="entry name" value="Transferase(Phosphotransferase) domain 1"/>
    <property type="match status" value="1"/>
</dbReference>
<dbReference type="GO" id="GO:0005524">
    <property type="term" value="F:ATP binding"/>
    <property type="evidence" value="ECO:0007669"/>
    <property type="project" value="UniProtKB-UniRule"/>
</dbReference>
<evidence type="ECO:0000256" key="2">
    <source>
        <dbReference type="ARBA" id="ARBA00022527"/>
    </source>
</evidence>
<evidence type="ECO:0000256" key="1">
    <source>
        <dbReference type="ARBA" id="ARBA00012513"/>
    </source>
</evidence>
<feature type="binding site" evidence="7">
    <location>
        <position position="37"/>
    </location>
    <ligand>
        <name>ATP</name>
        <dbReference type="ChEBI" id="CHEBI:30616"/>
    </ligand>
</feature>
<keyword evidence="3" id="KW-0808">Transferase</keyword>
<keyword evidence="5 11" id="KW-0418">Kinase</keyword>
<feature type="domain" description="Protein kinase" evidence="10">
    <location>
        <begin position="8"/>
        <end position="270"/>
    </location>
</feature>
<reference evidence="11 12" key="1">
    <citation type="submission" date="2019-11" db="EMBL/GenBank/DDBJ databases">
        <authorList>
            <person name="Li X.-J."/>
            <person name="Feng X.-M."/>
        </authorList>
    </citation>
    <scope>NUCLEOTIDE SEQUENCE [LARGE SCALE GENOMIC DNA]</scope>
    <source>
        <strain evidence="11 12">XMNu-373</strain>
    </source>
</reference>
<keyword evidence="4 7" id="KW-0547">Nucleotide-binding</keyword>